<protein>
    <submittedName>
        <fullName evidence="2">Uncharacterized protein</fullName>
    </submittedName>
</protein>
<dbReference type="Proteomes" id="UP000026961">
    <property type="component" value="Chromosome 2"/>
</dbReference>
<dbReference type="Gramene" id="OGLUM02G13520.1">
    <property type="protein sequence ID" value="OGLUM02G13520.1"/>
    <property type="gene ID" value="OGLUM02G13520"/>
</dbReference>
<sequence>MHNEGSIQAVRPPRRTSRSSRGACQHAVGAGVDDAGLVLPRRGRVRRSGRTSRPSPAVGSTSVLLPY</sequence>
<reference evidence="2" key="1">
    <citation type="submission" date="2015-04" db="UniProtKB">
        <authorList>
            <consortium name="EnsemblPlants"/>
        </authorList>
    </citation>
    <scope>IDENTIFICATION</scope>
</reference>
<proteinExistence type="predicted"/>
<feature type="region of interest" description="Disordered" evidence="1">
    <location>
        <begin position="1"/>
        <end position="67"/>
    </location>
</feature>
<keyword evidence="3" id="KW-1185">Reference proteome</keyword>
<name>A0A0D9YQZ8_9ORYZ</name>
<dbReference type="AlphaFoldDB" id="A0A0D9YQZ8"/>
<accession>A0A0D9YQZ8</accession>
<dbReference type="HOGENOM" id="CLU_2816564_0_0_1"/>
<reference evidence="2" key="2">
    <citation type="submission" date="2018-05" db="EMBL/GenBank/DDBJ databases">
        <title>OgluRS3 (Oryza glumaepatula Reference Sequence Version 3).</title>
        <authorList>
            <person name="Zhang J."/>
            <person name="Kudrna D."/>
            <person name="Lee S."/>
            <person name="Talag J."/>
            <person name="Welchert J."/>
            <person name="Wing R.A."/>
        </authorList>
    </citation>
    <scope>NUCLEOTIDE SEQUENCE [LARGE SCALE GENOMIC DNA]</scope>
</reference>
<evidence type="ECO:0000256" key="1">
    <source>
        <dbReference type="SAM" id="MobiDB-lite"/>
    </source>
</evidence>
<organism evidence="2">
    <name type="scientific">Oryza glumipatula</name>
    <dbReference type="NCBI Taxonomy" id="40148"/>
    <lineage>
        <taxon>Eukaryota</taxon>
        <taxon>Viridiplantae</taxon>
        <taxon>Streptophyta</taxon>
        <taxon>Embryophyta</taxon>
        <taxon>Tracheophyta</taxon>
        <taxon>Spermatophyta</taxon>
        <taxon>Magnoliopsida</taxon>
        <taxon>Liliopsida</taxon>
        <taxon>Poales</taxon>
        <taxon>Poaceae</taxon>
        <taxon>BOP clade</taxon>
        <taxon>Oryzoideae</taxon>
        <taxon>Oryzeae</taxon>
        <taxon>Oryzinae</taxon>
        <taxon>Oryza</taxon>
    </lineage>
</organism>
<evidence type="ECO:0000313" key="2">
    <source>
        <dbReference type="EnsemblPlants" id="OGLUM02G13520.1"/>
    </source>
</evidence>
<evidence type="ECO:0000313" key="3">
    <source>
        <dbReference type="Proteomes" id="UP000026961"/>
    </source>
</evidence>
<feature type="compositionally biased region" description="Basic residues" evidence="1">
    <location>
        <begin position="41"/>
        <end position="50"/>
    </location>
</feature>
<dbReference type="EnsemblPlants" id="OGLUM02G13520.1">
    <property type="protein sequence ID" value="OGLUM02G13520.1"/>
    <property type="gene ID" value="OGLUM02G13520"/>
</dbReference>
<feature type="compositionally biased region" description="Polar residues" evidence="1">
    <location>
        <begin position="58"/>
        <end position="67"/>
    </location>
</feature>